<evidence type="ECO:0000313" key="2">
    <source>
        <dbReference type="Proteomes" id="UP000218628"/>
    </source>
</evidence>
<proteinExistence type="predicted"/>
<evidence type="ECO:0000313" key="1">
    <source>
        <dbReference type="EMBL" id="ATF62147.1"/>
    </source>
</evidence>
<dbReference type="RefSeq" id="WP_096740539.1">
    <property type="nucleotide sequence ID" value="NZ_CP023509.1"/>
</dbReference>
<sequence length="224" mass="26176">MSHSIKYIRKEKGRTYSAHIAGPSPFGNGPFDNRWYFRSRGKRLWLNMDRDPNPIAEALGEKAECITIHSKDQHPTVFFAADEVIEFFEREAEEIRKDQHRRQEAGFLKSFAQWLRWLSRQIERDYPFDTRLLRAEHLYALNVDPCPPGLWRVCNEEGDTLGWVHEIDVPNCTKYYGYIVNSYAAMMGNELDAYAYADSQSDSLEICVNEVRAAAQPPRNRRIR</sequence>
<organism evidence="1 2">
    <name type="scientific">Rothia mucilaginosa</name>
    <dbReference type="NCBI Taxonomy" id="43675"/>
    <lineage>
        <taxon>Bacteria</taxon>
        <taxon>Bacillati</taxon>
        <taxon>Actinomycetota</taxon>
        <taxon>Actinomycetes</taxon>
        <taxon>Micrococcales</taxon>
        <taxon>Micrococcaceae</taxon>
        <taxon>Rothia</taxon>
    </lineage>
</organism>
<protein>
    <submittedName>
        <fullName evidence="1">Uncharacterized protein</fullName>
    </submittedName>
</protein>
<reference evidence="2" key="1">
    <citation type="submission" date="2017-09" db="EMBL/GenBank/DDBJ databases">
        <title>FDA dAtabase for Regulatory Grade micrObial Sequences (FDA-ARGOS): Supporting development and validation of Infectious Disease Dx tests.</title>
        <authorList>
            <person name="Minogue T."/>
            <person name="Wolcott M."/>
            <person name="Wasieloski L."/>
            <person name="Aguilar W."/>
            <person name="Moore D."/>
            <person name="Tallon L."/>
            <person name="Sadzewicz L."/>
            <person name="Ott S."/>
            <person name="Zhao X."/>
            <person name="Nagaraj S."/>
            <person name="Vavikolanu K."/>
            <person name="Aluvathingal J."/>
            <person name="Nadendla S."/>
            <person name="Sichtig H."/>
        </authorList>
    </citation>
    <scope>NUCLEOTIDE SEQUENCE [LARGE SCALE GENOMIC DNA]</scope>
    <source>
        <strain evidence="2">FDAARGOS_369</strain>
        <plasmid evidence="2">Plasmid unnamed</plasmid>
    </source>
</reference>
<gene>
    <name evidence="1" type="ORF">CO690_00075</name>
</gene>
<name>A0A291DCM0_9MICC</name>
<accession>A0A291DCM0</accession>
<keyword evidence="1" id="KW-0614">Plasmid</keyword>
<dbReference type="EMBL" id="CP023509">
    <property type="protein sequence ID" value="ATF62147.1"/>
    <property type="molecule type" value="Genomic_DNA"/>
</dbReference>
<dbReference type="Proteomes" id="UP000218628">
    <property type="component" value="Plasmid unnamed"/>
</dbReference>
<geneLocation type="plasmid" evidence="1">
    <name>unnamed</name>
</geneLocation>
<dbReference type="AlphaFoldDB" id="A0A291DCM0"/>